<name>A0A0D2KUN5_HYPSF</name>
<keyword evidence="2" id="KW-1185">Reference proteome</keyword>
<proteinExistence type="predicted"/>
<dbReference type="EMBL" id="KN817589">
    <property type="protein sequence ID" value="KJA18402.1"/>
    <property type="molecule type" value="Genomic_DNA"/>
</dbReference>
<evidence type="ECO:0008006" key="3">
    <source>
        <dbReference type="Google" id="ProtNLM"/>
    </source>
</evidence>
<dbReference type="AlphaFoldDB" id="A0A0D2KUN5"/>
<gene>
    <name evidence="1" type="ORF">HYPSUDRAFT_169232</name>
</gene>
<protein>
    <recommendedName>
        <fullName evidence="3">Transposase Tc1-like domain-containing protein</fullName>
    </recommendedName>
</protein>
<dbReference type="Proteomes" id="UP000054270">
    <property type="component" value="Unassembled WGS sequence"/>
</dbReference>
<sequence>MSNNPTGINGHKDCPPKADAQIEALIRNYHRNGVTNRASVSRLLRVEHNVKMGEATVARRFKAFGLVCHANKTTQQRTKVKDEEE</sequence>
<evidence type="ECO:0000313" key="1">
    <source>
        <dbReference type="EMBL" id="KJA18402.1"/>
    </source>
</evidence>
<accession>A0A0D2KUN5</accession>
<evidence type="ECO:0000313" key="2">
    <source>
        <dbReference type="Proteomes" id="UP000054270"/>
    </source>
</evidence>
<reference evidence="2" key="1">
    <citation type="submission" date="2014-04" db="EMBL/GenBank/DDBJ databases">
        <title>Evolutionary Origins and Diversification of the Mycorrhizal Mutualists.</title>
        <authorList>
            <consortium name="DOE Joint Genome Institute"/>
            <consortium name="Mycorrhizal Genomics Consortium"/>
            <person name="Kohler A."/>
            <person name="Kuo A."/>
            <person name="Nagy L.G."/>
            <person name="Floudas D."/>
            <person name="Copeland A."/>
            <person name="Barry K.W."/>
            <person name="Cichocki N."/>
            <person name="Veneault-Fourrey C."/>
            <person name="LaButti K."/>
            <person name="Lindquist E.A."/>
            <person name="Lipzen A."/>
            <person name="Lundell T."/>
            <person name="Morin E."/>
            <person name="Murat C."/>
            <person name="Riley R."/>
            <person name="Ohm R."/>
            <person name="Sun H."/>
            <person name="Tunlid A."/>
            <person name="Henrissat B."/>
            <person name="Grigoriev I.V."/>
            <person name="Hibbett D.S."/>
            <person name="Martin F."/>
        </authorList>
    </citation>
    <scope>NUCLEOTIDE SEQUENCE [LARGE SCALE GENOMIC DNA]</scope>
    <source>
        <strain evidence="2">FD-334 SS-4</strain>
    </source>
</reference>
<organism evidence="1 2">
    <name type="scientific">Hypholoma sublateritium (strain FD-334 SS-4)</name>
    <dbReference type="NCBI Taxonomy" id="945553"/>
    <lineage>
        <taxon>Eukaryota</taxon>
        <taxon>Fungi</taxon>
        <taxon>Dikarya</taxon>
        <taxon>Basidiomycota</taxon>
        <taxon>Agaricomycotina</taxon>
        <taxon>Agaricomycetes</taxon>
        <taxon>Agaricomycetidae</taxon>
        <taxon>Agaricales</taxon>
        <taxon>Agaricineae</taxon>
        <taxon>Strophariaceae</taxon>
        <taxon>Hypholoma</taxon>
    </lineage>
</organism>
<dbReference type="OrthoDB" id="3060871at2759"/>